<protein>
    <submittedName>
        <fullName evidence="1">Protein YaiI</fullName>
    </submittedName>
</protein>
<dbReference type="AlphaFoldDB" id="A0A3B1D433"/>
<organism evidence="1">
    <name type="scientific">hydrothermal vent metagenome</name>
    <dbReference type="NCBI Taxonomy" id="652676"/>
    <lineage>
        <taxon>unclassified sequences</taxon>
        <taxon>metagenomes</taxon>
        <taxon>ecological metagenomes</taxon>
    </lineage>
</organism>
<dbReference type="EMBL" id="UOGD01000339">
    <property type="protein sequence ID" value="VAX26445.1"/>
    <property type="molecule type" value="Genomic_DNA"/>
</dbReference>
<dbReference type="PANTHER" id="PTHR35146:SF1">
    <property type="entry name" value="UPF0178 PROTEIN YAII"/>
    <property type="match status" value="1"/>
</dbReference>
<gene>
    <name evidence="1" type="ORF">MNBD_IGNAVI01-59</name>
</gene>
<dbReference type="CDD" id="cd18720">
    <property type="entry name" value="PIN_YqxD-like"/>
    <property type="match status" value="1"/>
</dbReference>
<reference evidence="1" key="1">
    <citation type="submission" date="2018-06" db="EMBL/GenBank/DDBJ databases">
        <authorList>
            <person name="Zhirakovskaya E."/>
        </authorList>
    </citation>
    <scope>NUCLEOTIDE SEQUENCE</scope>
</reference>
<accession>A0A3B1D433</accession>
<sequence>MKIYIDGDAFPNRLKPIIFRAIKRLSLPTFVISNKRINIGPSELITYMIVANGADEADNHIVEMVKEGDLVITADIPLADRVITKNAFALDHRGKFFNADNIKQALAMRDFMESFRESGGVTKRQSSFNEKDVREFANQLNQFFRRQKHLSIKKS</sequence>
<dbReference type="NCBIfam" id="NF001095">
    <property type="entry name" value="PRK00124.1"/>
    <property type="match status" value="1"/>
</dbReference>
<dbReference type="HAMAP" id="MF_00489">
    <property type="entry name" value="UPF0178"/>
    <property type="match status" value="1"/>
</dbReference>
<proteinExistence type="inferred from homology"/>
<evidence type="ECO:0000313" key="1">
    <source>
        <dbReference type="EMBL" id="VAX26445.1"/>
    </source>
</evidence>
<dbReference type="PANTHER" id="PTHR35146">
    <property type="entry name" value="UPF0178 PROTEIN YAII"/>
    <property type="match status" value="1"/>
</dbReference>
<dbReference type="Pfam" id="PF02639">
    <property type="entry name" value="DUF188"/>
    <property type="match status" value="1"/>
</dbReference>
<dbReference type="InterPro" id="IPR003791">
    <property type="entry name" value="UPF0178"/>
</dbReference>
<name>A0A3B1D433_9ZZZZ</name>